<name>A0A481RBI5_HALEZ</name>
<feature type="compositionally biased region" description="Basic and acidic residues" evidence="1">
    <location>
        <begin position="14"/>
        <end position="24"/>
    </location>
</feature>
<dbReference type="AlphaFoldDB" id="A0A481RBI5"/>
<accession>A0A481RBI5</accession>
<dbReference type="KEGG" id="hezz:EO776_00100"/>
<feature type="region of interest" description="Disordered" evidence="1">
    <location>
        <begin position="1"/>
        <end position="62"/>
    </location>
</feature>
<sequence length="62" mass="6683">MVCVVSGPSSGLDDTERPRLTSDRRLRRSAGGAILILRGPERTGRRVINPSKRYGSSETGPS</sequence>
<evidence type="ECO:0000313" key="3">
    <source>
        <dbReference type="Proteomes" id="UP000293073"/>
    </source>
</evidence>
<protein>
    <submittedName>
        <fullName evidence="2">Uncharacterized protein</fullName>
    </submittedName>
</protein>
<reference evidence="3" key="1">
    <citation type="submission" date="2019-01" db="EMBL/GenBank/DDBJ databases">
        <title>Complete genome of Halorubrum ezzemoulense strain FB21.</title>
        <authorList>
            <person name="Feng Y."/>
            <person name="Louyakis A.S."/>
            <person name="Papke R.T."/>
            <person name="Gogarten J.P."/>
        </authorList>
    </citation>
    <scope>NUCLEOTIDE SEQUENCE [LARGE SCALE GENOMIC DNA]</scope>
    <source>
        <strain evidence="3">Fb21</strain>
    </source>
</reference>
<dbReference type="EMBL" id="CP034940">
    <property type="protein sequence ID" value="QAY18557.1"/>
    <property type="molecule type" value="Genomic_DNA"/>
</dbReference>
<gene>
    <name evidence="2" type="ORF">EO776_00100</name>
</gene>
<dbReference type="Proteomes" id="UP000293073">
    <property type="component" value="Chromosome"/>
</dbReference>
<evidence type="ECO:0000313" key="2">
    <source>
        <dbReference type="EMBL" id="QAY18557.1"/>
    </source>
</evidence>
<evidence type="ECO:0000256" key="1">
    <source>
        <dbReference type="SAM" id="MobiDB-lite"/>
    </source>
</evidence>
<organism evidence="2 3">
    <name type="scientific">Halorubrum ezzemoulense</name>
    <name type="common">Halorubrum chaoviator</name>
    <dbReference type="NCBI Taxonomy" id="337243"/>
    <lineage>
        <taxon>Archaea</taxon>
        <taxon>Methanobacteriati</taxon>
        <taxon>Methanobacteriota</taxon>
        <taxon>Stenosarchaea group</taxon>
        <taxon>Halobacteria</taxon>
        <taxon>Halobacteriales</taxon>
        <taxon>Haloferacaceae</taxon>
        <taxon>Halorubrum</taxon>
    </lineage>
</organism>
<proteinExistence type="predicted"/>